<dbReference type="RefSeq" id="WP_088603349.1">
    <property type="nucleotide sequence ID" value="NZ_NJIH01000006.1"/>
</dbReference>
<dbReference type="InterPro" id="IPR011042">
    <property type="entry name" value="6-blade_b-propeller_TolB-like"/>
</dbReference>
<comment type="cofactor">
    <cofactor evidence="3">
        <name>Zn(2+)</name>
        <dbReference type="ChEBI" id="CHEBI:29105"/>
    </cofactor>
    <text evidence="3">Binds 1 divalent metal cation per subunit.</text>
</comment>
<dbReference type="AlphaFoldDB" id="A0A225MKP2"/>
<protein>
    <submittedName>
        <fullName evidence="5">Gluconolactonase</fullName>
    </submittedName>
</protein>
<dbReference type="GO" id="GO:0016787">
    <property type="term" value="F:hydrolase activity"/>
    <property type="evidence" value="ECO:0007669"/>
    <property type="project" value="UniProtKB-KW"/>
</dbReference>
<evidence type="ECO:0000259" key="4">
    <source>
        <dbReference type="Pfam" id="PF08450"/>
    </source>
</evidence>
<dbReference type="EMBL" id="NJIH01000006">
    <property type="protein sequence ID" value="OWT60091.1"/>
    <property type="molecule type" value="Genomic_DNA"/>
</dbReference>
<dbReference type="InterPro" id="IPR005511">
    <property type="entry name" value="SMP-30"/>
</dbReference>
<feature type="binding site" evidence="3">
    <location>
        <position position="161"/>
    </location>
    <ligand>
        <name>a divalent metal cation</name>
        <dbReference type="ChEBI" id="CHEBI:60240"/>
    </ligand>
</feature>
<proteinExistence type="predicted"/>
<feature type="domain" description="SMP-30/Gluconolactonase/LRE-like region" evidence="4">
    <location>
        <begin position="17"/>
        <end position="281"/>
    </location>
</feature>
<dbReference type="PANTHER" id="PTHR47572">
    <property type="entry name" value="LIPOPROTEIN-RELATED"/>
    <property type="match status" value="1"/>
</dbReference>
<evidence type="ECO:0000313" key="6">
    <source>
        <dbReference type="Proteomes" id="UP000214603"/>
    </source>
</evidence>
<dbReference type="InterPro" id="IPR051262">
    <property type="entry name" value="SMP-30/CGR1_Lactonase"/>
</dbReference>
<dbReference type="OrthoDB" id="241638at2"/>
<dbReference type="GO" id="GO:0046872">
    <property type="term" value="F:metal ion binding"/>
    <property type="evidence" value="ECO:0007669"/>
    <property type="project" value="UniProtKB-KW"/>
</dbReference>
<keyword evidence="3" id="KW-0862">Zinc</keyword>
<evidence type="ECO:0000313" key="5">
    <source>
        <dbReference type="EMBL" id="OWT60091.1"/>
    </source>
</evidence>
<organism evidence="5 6">
    <name type="scientific">Candidimonas nitroreducens</name>
    <dbReference type="NCBI Taxonomy" id="683354"/>
    <lineage>
        <taxon>Bacteria</taxon>
        <taxon>Pseudomonadati</taxon>
        <taxon>Pseudomonadota</taxon>
        <taxon>Betaproteobacteria</taxon>
        <taxon>Burkholderiales</taxon>
        <taxon>Alcaligenaceae</taxon>
        <taxon>Candidimonas</taxon>
    </lineage>
</organism>
<reference evidence="6" key="1">
    <citation type="submission" date="2017-06" db="EMBL/GenBank/DDBJ databases">
        <title>Herbaspirillum phytohormonus sp. nov., isolated from the root nodule of Robinia pseudoacacia in lead-zinc mine.</title>
        <authorList>
            <person name="Fan M."/>
            <person name="Lin Y."/>
        </authorList>
    </citation>
    <scope>NUCLEOTIDE SEQUENCE [LARGE SCALE GENOMIC DNA]</scope>
    <source>
        <strain evidence="6">SC-089</strain>
    </source>
</reference>
<comment type="caution">
    <text evidence="5">The sequence shown here is derived from an EMBL/GenBank/DDBJ whole genome shotgun (WGS) entry which is preliminary data.</text>
</comment>
<feature type="binding site" evidence="3">
    <location>
        <position position="18"/>
    </location>
    <ligand>
        <name>a divalent metal cation</name>
        <dbReference type="ChEBI" id="CHEBI:60240"/>
    </ligand>
</feature>
<feature type="binding site" evidence="3">
    <location>
        <position position="103"/>
    </location>
    <ligand>
        <name>substrate</name>
    </ligand>
</feature>
<dbReference type="Gene3D" id="2.120.10.30">
    <property type="entry name" value="TolB, C-terminal domain"/>
    <property type="match status" value="1"/>
</dbReference>
<evidence type="ECO:0000256" key="1">
    <source>
        <dbReference type="ARBA" id="ARBA00022801"/>
    </source>
</evidence>
<dbReference type="PANTHER" id="PTHR47572:SF4">
    <property type="entry name" value="LACTONASE DRP35"/>
    <property type="match status" value="1"/>
</dbReference>
<keyword evidence="3" id="KW-0479">Metal-binding</keyword>
<dbReference type="Pfam" id="PF08450">
    <property type="entry name" value="SGL"/>
    <property type="match status" value="1"/>
</dbReference>
<sequence>MEWNFELLMHPTGPLVTEGPVWTGHELLFTNIRGSRIYVYQPGTGDIKLWRENTGNTNGMAVDHQGCLYGCSSGRRAIVRFDPDGADVVISERLEGLRLNTPNDLAIDSQGRIWFTDPWNPANLPAGARQELDHCSVLCATPRPDGSYDTMRVVSDVTKPNGILLSADEKTLYVAESGFAFGIARELRAYPILADGSLGVHTVLFTWGEDARNVHRGIDGMCLDEDGNIVACTGWSKAGPGPLIQIMTPAGRVLETHPSPVDMPTNCCFGGPDMSTFYLTTYDGHLYKAETHRRGLRLPAFSLQQG</sequence>
<evidence type="ECO:0000256" key="3">
    <source>
        <dbReference type="PIRSR" id="PIRSR605511-2"/>
    </source>
</evidence>
<gene>
    <name evidence="5" type="ORF">CEY11_10465</name>
</gene>
<dbReference type="SUPFAM" id="SSF63829">
    <property type="entry name" value="Calcium-dependent phosphotriesterase"/>
    <property type="match status" value="1"/>
</dbReference>
<feature type="active site" description="Proton donor/acceptor" evidence="2">
    <location>
        <position position="219"/>
    </location>
</feature>
<keyword evidence="1" id="KW-0378">Hydrolase</keyword>
<keyword evidence="6" id="KW-1185">Reference proteome</keyword>
<dbReference type="InterPro" id="IPR013658">
    <property type="entry name" value="SGL"/>
</dbReference>
<dbReference type="PRINTS" id="PR01790">
    <property type="entry name" value="SMP30FAMILY"/>
</dbReference>
<name>A0A225MKP2_9BURK</name>
<accession>A0A225MKP2</accession>
<feature type="binding site" evidence="3">
    <location>
        <position position="219"/>
    </location>
    <ligand>
        <name>a divalent metal cation</name>
        <dbReference type="ChEBI" id="CHEBI:60240"/>
    </ligand>
</feature>
<dbReference type="Proteomes" id="UP000214603">
    <property type="component" value="Unassembled WGS sequence"/>
</dbReference>
<evidence type="ECO:0000256" key="2">
    <source>
        <dbReference type="PIRSR" id="PIRSR605511-1"/>
    </source>
</evidence>